<keyword evidence="1" id="KW-0175">Coiled coil</keyword>
<protein>
    <submittedName>
        <fullName evidence="2">Uncharacterized protein</fullName>
    </submittedName>
</protein>
<keyword evidence="3" id="KW-1185">Reference proteome</keyword>
<evidence type="ECO:0000313" key="2">
    <source>
        <dbReference type="EMBL" id="KAG1354151.1"/>
    </source>
</evidence>
<sequence>MDDAQLSRLKIEDETRSLRERVKLLESELTKAEARVLEERKVGKARAEAARIEAVEAFRTSKEFWNIKADFASLSYLQGGIDLKEKIRRIFLDLNLDLLESNDEEIEKAEGRKIQMEDVFSPACDDLTTEDAALVPPPAVIILPDQAKVGKSGALDRA</sequence>
<evidence type="ECO:0000256" key="1">
    <source>
        <dbReference type="SAM" id="Coils"/>
    </source>
</evidence>
<evidence type="ECO:0000313" key="3">
    <source>
        <dbReference type="Proteomes" id="UP000797356"/>
    </source>
</evidence>
<feature type="coiled-coil region" evidence="1">
    <location>
        <begin position="8"/>
        <end position="42"/>
    </location>
</feature>
<accession>A0A8K0IDS1</accession>
<name>A0A8K0IDS1_COCNU</name>
<gene>
    <name evidence="2" type="ORF">COCNU_07G002630</name>
</gene>
<dbReference type="AlphaFoldDB" id="A0A8K0IDS1"/>
<dbReference type="EMBL" id="CM017878">
    <property type="protein sequence ID" value="KAG1354151.1"/>
    <property type="molecule type" value="Genomic_DNA"/>
</dbReference>
<reference evidence="2" key="1">
    <citation type="journal article" date="2017" name="Gigascience">
        <title>The genome draft of coconut (Cocos nucifera).</title>
        <authorList>
            <person name="Xiao Y."/>
            <person name="Xu P."/>
            <person name="Fan H."/>
            <person name="Baudouin L."/>
            <person name="Xia W."/>
            <person name="Bocs S."/>
            <person name="Xu J."/>
            <person name="Li Q."/>
            <person name="Guo A."/>
            <person name="Zhou L."/>
            <person name="Li J."/>
            <person name="Wu Y."/>
            <person name="Ma Z."/>
            <person name="Armero A."/>
            <person name="Issali A.E."/>
            <person name="Liu N."/>
            <person name="Peng M."/>
            <person name="Yang Y."/>
        </authorList>
    </citation>
    <scope>NUCLEOTIDE SEQUENCE</scope>
    <source>
        <tissue evidence="2">Spear leaf of Hainan Tall coconut</tissue>
    </source>
</reference>
<proteinExistence type="predicted"/>
<organism evidence="2 3">
    <name type="scientific">Cocos nucifera</name>
    <name type="common">Coconut palm</name>
    <dbReference type="NCBI Taxonomy" id="13894"/>
    <lineage>
        <taxon>Eukaryota</taxon>
        <taxon>Viridiplantae</taxon>
        <taxon>Streptophyta</taxon>
        <taxon>Embryophyta</taxon>
        <taxon>Tracheophyta</taxon>
        <taxon>Spermatophyta</taxon>
        <taxon>Magnoliopsida</taxon>
        <taxon>Liliopsida</taxon>
        <taxon>Arecaceae</taxon>
        <taxon>Arecoideae</taxon>
        <taxon>Cocoseae</taxon>
        <taxon>Attaleinae</taxon>
        <taxon>Cocos</taxon>
    </lineage>
</organism>
<comment type="caution">
    <text evidence="2">The sequence shown here is derived from an EMBL/GenBank/DDBJ whole genome shotgun (WGS) entry which is preliminary data.</text>
</comment>
<dbReference type="Proteomes" id="UP000797356">
    <property type="component" value="Chromosome 7"/>
</dbReference>
<reference evidence="2" key="2">
    <citation type="submission" date="2019-07" db="EMBL/GenBank/DDBJ databases">
        <authorList>
            <person name="Yang Y."/>
            <person name="Bocs S."/>
            <person name="Baudouin L."/>
        </authorList>
    </citation>
    <scope>NUCLEOTIDE SEQUENCE</scope>
    <source>
        <tissue evidence="2">Spear leaf of Hainan Tall coconut</tissue>
    </source>
</reference>